<feature type="region of interest" description="Disordered" evidence="1">
    <location>
        <begin position="1"/>
        <end position="57"/>
    </location>
</feature>
<evidence type="ECO:0000313" key="3">
    <source>
        <dbReference type="Proteomes" id="UP000829720"/>
    </source>
</evidence>
<protein>
    <submittedName>
        <fullName evidence="2">Uncharacterized protein</fullName>
    </submittedName>
</protein>
<keyword evidence="3" id="KW-1185">Reference proteome</keyword>
<name>A0A8T3CFW4_9TELE</name>
<dbReference type="EMBL" id="JAERUA010000024">
    <property type="protein sequence ID" value="KAI1882750.1"/>
    <property type="molecule type" value="Genomic_DNA"/>
</dbReference>
<organism evidence="2 3">
    <name type="scientific">Albula goreensis</name>
    <dbReference type="NCBI Taxonomy" id="1534307"/>
    <lineage>
        <taxon>Eukaryota</taxon>
        <taxon>Metazoa</taxon>
        <taxon>Chordata</taxon>
        <taxon>Craniata</taxon>
        <taxon>Vertebrata</taxon>
        <taxon>Euteleostomi</taxon>
        <taxon>Actinopterygii</taxon>
        <taxon>Neopterygii</taxon>
        <taxon>Teleostei</taxon>
        <taxon>Albuliformes</taxon>
        <taxon>Albulidae</taxon>
        <taxon>Albula</taxon>
    </lineage>
</organism>
<gene>
    <name evidence="2" type="ORF">AGOR_G00238150</name>
</gene>
<comment type="caution">
    <text evidence="2">The sequence shown here is derived from an EMBL/GenBank/DDBJ whole genome shotgun (WGS) entry which is preliminary data.</text>
</comment>
<accession>A0A8T3CFW4</accession>
<sequence>MGDTSEYQRLPSDEEELTSTETEGRLSGPQSPQCPSVLPGSELTSRGPDNGAFPPPRRLCHFRPAAASTGNLPRRLGLRGTTVIPYPARYGVLCSVRHSG</sequence>
<proteinExistence type="predicted"/>
<reference evidence="2" key="1">
    <citation type="submission" date="2021-01" db="EMBL/GenBank/DDBJ databases">
        <authorList>
            <person name="Zahm M."/>
            <person name="Roques C."/>
            <person name="Cabau C."/>
            <person name="Klopp C."/>
            <person name="Donnadieu C."/>
            <person name="Jouanno E."/>
            <person name="Lampietro C."/>
            <person name="Louis A."/>
            <person name="Herpin A."/>
            <person name="Echchiki A."/>
            <person name="Berthelot C."/>
            <person name="Parey E."/>
            <person name="Roest-Crollius H."/>
            <person name="Braasch I."/>
            <person name="Postlethwait J."/>
            <person name="Bobe J."/>
            <person name="Montfort J."/>
            <person name="Bouchez O."/>
            <person name="Begum T."/>
            <person name="Mejri S."/>
            <person name="Adams A."/>
            <person name="Chen W.-J."/>
            <person name="Guiguen Y."/>
        </authorList>
    </citation>
    <scope>NUCLEOTIDE SEQUENCE</scope>
    <source>
        <tissue evidence="2">Blood</tissue>
    </source>
</reference>
<evidence type="ECO:0000256" key="1">
    <source>
        <dbReference type="SAM" id="MobiDB-lite"/>
    </source>
</evidence>
<dbReference type="AlphaFoldDB" id="A0A8T3CFW4"/>
<evidence type="ECO:0000313" key="2">
    <source>
        <dbReference type="EMBL" id="KAI1882750.1"/>
    </source>
</evidence>
<dbReference type="Proteomes" id="UP000829720">
    <property type="component" value="Unassembled WGS sequence"/>
</dbReference>